<feature type="transmembrane region" description="Helical" evidence="7">
    <location>
        <begin position="360"/>
        <end position="384"/>
    </location>
</feature>
<reference evidence="10" key="1">
    <citation type="journal article" date="2020" name="mSystems">
        <title>Genome- and Community-Level Interaction Insights into Carbon Utilization and Element Cycling Functions of Hydrothermarchaeota in Hydrothermal Sediment.</title>
        <authorList>
            <person name="Zhou Z."/>
            <person name="Liu Y."/>
            <person name="Xu W."/>
            <person name="Pan J."/>
            <person name="Luo Z.H."/>
            <person name="Li M."/>
        </authorList>
    </citation>
    <scope>NUCLEOTIDE SEQUENCE [LARGE SCALE GENOMIC DNA]</scope>
    <source>
        <strain evidence="10">SpSt-697</strain>
    </source>
</reference>
<protein>
    <submittedName>
        <fullName evidence="10">ABC transporter permease</fullName>
    </submittedName>
</protein>
<keyword evidence="3" id="KW-1003">Cell membrane</keyword>
<accession>A0A7V3ZTV4</accession>
<feature type="domain" description="MacB-like periplasmic core" evidence="9">
    <location>
        <begin position="19"/>
        <end position="237"/>
    </location>
</feature>
<dbReference type="PANTHER" id="PTHR30489:SF0">
    <property type="entry name" value="LIPOPROTEIN-RELEASING SYSTEM TRANSMEMBRANE PROTEIN LOLE"/>
    <property type="match status" value="1"/>
</dbReference>
<dbReference type="PROSITE" id="PS51257">
    <property type="entry name" value="PROKAR_LIPOPROTEIN"/>
    <property type="match status" value="1"/>
</dbReference>
<proteinExistence type="inferred from homology"/>
<keyword evidence="4 7" id="KW-0812">Transmembrane</keyword>
<evidence type="ECO:0000256" key="1">
    <source>
        <dbReference type="ARBA" id="ARBA00004651"/>
    </source>
</evidence>
<evidence type="ECO:0000256" key="5">
    <source>
        <dbReference type="ARBA" id="ARBA00022989"/>
    </source>
</evidence>
<dbReference type="PANTHER" id="PTHR30489">
    <property type="entry name" value="LIPOPROTEIN-RELEASING SYSTEM TRANSMEMBRANE PROTEIN LOLE"/>
    <property type="match status" value="1"/>
</dbReference>
<dbReference type="GO" id="GO:0044874">
    <property type="term" value="P:lipoprotein localization to outer membrane"/>
    <property type="evidence" value="ECO:0007669"/>
    <property type="project" value="TreeGrafter"/>
</dbReference>
<name>A0A7V3ZTV4_UNCW3</name>
<evidence type="ECO:0000256" key="6">
    <source>
        <dbReference type="ARBA" id="ARBA00023136"/>
    </source>
</evidence>
<organism evidence="10">
    <name type="scientific">candidate division WOR-3 bacterium</name>
    <dbReference type="NCBI Taxonomy" id="2052148"/>
    <lineage>
        <taxon>Bacteria</taxon>
        <taxon>Bacteria division WOR-3</taxon>
    </lineage>
</organism>
<feature type="transmembrane region" description="Helical" evidence="7">
    <location>
        <begin position="265"/>
        <end position="292"/>
    </location>
</feature>
<evidence type="ECO:0000256" key="4">
    <source>
        <dbReference type="ARBA" id="ARBA00022692"/>
    </source>
</evidence>
<keyword evidence="6 7" id="KW-0472">Membrane</keyword>
<dbReference type="AlphaFoldDB" id="A0A7V3ZTV4"/>
<evidence type="ECO:0000256" key="7">
    <source>
        <dbReference type="SAM" id="Phobius"/>
    </source>
</evidence>
<evidence type="ECO:0000313" key="10">
    <source>
        <dbReference type="EMBL" id="HGK63086.1"/>
    </source>
</evidence>
<dbReference type="GO" id="GO:0098797">
    <property type="term" value="C:plasma membrane protein complex"/>
    <property type="evidence" value="ECO:0007669"/>
    <property type="project" value="TreeGrafter"/>
</dbReference>
<dbReference type="EMBL" id="DTDR01000020">
    <property type="protein sequence ID" value="HGK63086.1"/>
    <property type="molecule type" value="Genomic_DNA"/>
</dbReference>
<dbReference type="Pfam" id="PF02687">
    <property type="entry name" value="FtsX"/>
    <property type="match status" value="1"/>
</dbReference>
<evidence type="ECO:0000259" key="9">
    <source>
        <dbReference type="Pfam" id="PF12704"/>
    </source>
</evidence>
<comment type="subcellular location">
    <subcellularLocation>
        <location evidence="1">Cell membrane</location>
        <topology evidence="1">Multi-pass membrane protein</topology>
    </subcellularLocation>
</comment>
<keyword evidence="5 7" id="KW-1133">Transmembrane helix</keyword>
<evidence type="ECO:0000256" key="3">
    <source>
        <dbReference type="ARBA" id="ARBA00022475"/>
    </source>
</evidence>
<sequence length="401" mass="44536">MSFERFVAWKYIKGKKLISFINIGSVTLGVACIIIVLSVMNGFHLELEKRILGHTPHIIIIKRNYELIDNVDSLVALIKGIKEISLVSPFIFTKTLIRSATSSDGIVLRGVIEENERKSLDIKNNIILGDFHLSSGSSPGIILGIDLAKVLGVTVGDQVTLYSPFATIKTPFGYLPKAENFIVKGIFDAGMYDYNASLVYIDLQEAQKLLECEKKVTGLELKIKELYKARELAKKINKLLPYPYRALDWQTLNKNLFAALKLEKVVTFIVLTLLIIIACFGIVATLTMLVIRKTKEIGILKAIGLKTKNVMKIFLYYGFFVGLCGSAIGAIIGIIISFILSKYPIINLPADVYFIKYLPTKLYLTDIFLTVGIALAISLLAALYPAKKASSLVVVEALRYE</sequence>
<feature type="transmembrane region" description="Helical" evidence="7">
    <location>
        <begin position="313"/>
        <end position="340"/>
    </location>
</feature>
<dbReference type="InterPro" id="IPR025857">
    <property type="entry name" value="MacB_PCD"/>
</dbReference>
<evidence type="ECO:0000256" key="2">
    <source>
        <dbReference type="ARBA" id="ARBA00005236"/>
    </source>
</evidence>
<comment type="caution">
    <text evidence="10">The sequence shown here is derived from an EMBL/GenBank/DDBJ whole genome shotgun (WGS) entry which is preliminary data.</text>
</comment>
<gene>
    <name evidence="10" type="ORF">ENU74_00575</name>
</gene>
<evidence type="ECO:0000259" key="8">
    <source>
        <dbReference type="Pfam" id="PF02687"/>
    </source>
</evidence>
<dbReference type="Pfam" id="PF12704">
    <property type="entry name" value="MacB_PCD"/>
    <property type="match status" value="1"/>
</dbReference>
<comment type="similarity">
    <text evidence="2">Belongs to the ABC-4 integral membrane protein family. LolC/E subfamily.</text>
</comment>
<feature type="domain" description="ABC3 transporter permease C-terminal" evidence="8">
    <location>
        <begin position="269"/>
        <end position="391"/>
    </location>
</feature>
<dbReference type="InterPro" id="IPR003838">
    <property type="entry name" value="ABC3_permease_C"/>
</dbReference>
<dbReference type="InterPro" id="IPR051447">
    <property type="entry name" value="Lipoprotein-release_system"/>
</dbReference>
<feature type="transmembrane region" description="Helical" evidence="7">
    <location>
        <begin position="20"/>
        <end position="40"/>
    </location>
</feature>